<protein>
    <recommendedName>
        <fullName evidence="13">Signal transducer and activator of transcription</fullName>
    </recommendedName>
</protein>
<comment type="similarity">
    <text evidence="3 13">Belongs to the transcription factor STAT family.</text>
</comment>
<evidence type="ECO:0000256" key="11">
    <source>
        <dbReference type="ARBA" id="ARBA00023242"/>
    </source>
</evidence>
<dbReference type="GO" id="GO:0003677">
    <property type="term" value="F:DNA binding"/>
    <property type="evidence" value="ECO:0007669"/>
    <property type="project" value="UniProtKB-KW"/>
</dbReference>
<dbReference type="InterPro" id="IPR000980">
    <property type="entry name" value="SH2"/>
</dbReference>
<evidence type="ECO:0000256" key="9">
    <source>
        <dbReference type="ARBA" id="ARBA00023159"/>
    </source>
</evidence>
<evidence type="ECO:0000259" key="15">
    <source>
        <dbReference type="PROSITE" id="PS50001"/>
    </source>
</evidence>
<comment type="subcellular location">
    <subcellularLocation>
        <location evidence="2 13">Cytoplasm</location>
    </subcellularLocation>
    <subcellularLocation>
        <location evidence="1 13">Nucleus</location>
    </subcellularLocation>
</comment>
<accession>A0A8C9RX79</accession>
<evidence type="ECO:0000256" key="1">
    <source>
        <dbReference type="ARBA" id="ARBA00004123"/>
    </source>
</evidence>
<keyword evidence="7 13" id="KW-0805">Transcription regulation</keyword>
<dbReference type="PANTHER" id="PTHR11801">
    <property type="entry name" value="SIGNAL TRANSDUCER AND ACTIVATOR OF TRANSCRIPTION"/>
    <property type="match status" value="1"/>
</dbReference>
<dbReference type="GO" id="GO:0005634">
    <property type="term" value="C:nucleus"/>
    <property type="evidence" value="ECO:0007669"/>
    <property type="project" value="UniProtKB-SubCell"/>
</dbReference>
<feature type="domain" description="SH2" evidence="15">
    <location>
        <begin position="571"/>
        <end position="678"/>
    </location>
</feature>
<evidence type="ECO:0000256" key="2">
    <source>
        <dbReference type="ARBA" id="ARBA00004496"/>
    </source>
</evidence>
<dbReference type="GO" id="GO:0019221">
    <property type="term" value="P:cytokine-mediated signaling pathway"/>
    <property type="evidence" value="ECO:0007669"/>
    <property type="project" value="UniProtKB-ARBA"/>
</dbReference>
<feature type="coiled-coil region" evidence="14">
    <location>
        <begin position="149"/>
        <end position="208"/>
    </location>
</feature>
<dbReference type="AlphaFoldDB" id="A0A8C9RX79"/>
<dbReference type="Pfam" id="PF02864">
    <property type="entry name" value="STAT_bind"/>
    <property type="match status" value="1"/>
</dbReference>
<dbReference type="SUPFAM" id="SSF47655">
    <property type="entry name" value="STAT"/>
    <property type="match status" value="1"/>
</dbReference>
<dbReference type="Ensembl" id="ENSSFOT00015022937.2">
    <property type="protein sequence ID" value="ENSSFOP00015022688.1"/>
    <property type="gene ID" value="ENSSFOG00015014585.2"/>
</dbReference>
<keyword evidence="17" id="KW-1185">Reference proteome</keyword>
<evidence type="ECO:0000256" key="3">
    <source>
        <dbReference type="ARBA" id="ARBA00005586"/>
    </source>
</evidence>
<dbReference type="FunFam" id="3.30.505.10:FF:000003">
    <property type="entry name" value="Signal transducer and activator of transcription"/>
    <property type="match status" value="1"/>
</dbReference>
<evidence type="ECO:0000256" key="14">
    <source>
        <dbReference type="SAM" id="Coils"/>
    </source>
</evidence>
<dbReference type="FunFam" id="2.60.40.630:FF:000001">
    <property type="entry name" value="Signal transducer and activator of transcription"/>
    <property type="match status" value="1"/>
</dbReference>
<organism evidence="16 17">
    <name type="scientific">Scleropages formosus</name>
    <name type="common">Asian bonytongue</name>
    <name type="synonym">Osteoglossum formosum</name>
    <dbReference type="NCBI Taxonomy" id="113540"/>
    <lineage>
        <taxon>Eukaryota</taxon>
        <taxon>Metazoa</taxon>
        <taxon>Chordata</taxon>
        <taxon>Craniata</taxon>
        <taxon>Vertebrata</taxon>
        <taxon>Euteleostomi</taxon>
        <taxon>Actinopterygii</taxon>
        <taxon>Neopterygii</taxon>
        <taxon>Teleostei</taxon>
        <taxon>Osteoglossocephala</taxon>
        <taxon>Osteoglossomorpha</taxon>
        <taxon>Osteoglossiformes</taxon>
        <taxon>Osteoglossidae</taxon>
        <taxon>Scleropages</taxon>
    </lineage>
</organism>
<dbReference type="Gene3D" id="1.10.532.10">
    <property type="entry name" value="STAT transcription factor, N-terminal domain"/>
    <property type="match status" value="1"/>
</dbReference>
<keyword evidence="6 12" id="KW-0727">SH2 domain</keyword>
<evidence type="ECO:0000256" key="12">
    <source>
        <dbReference type="PROSITE-ProRule" id="PRU00191"/>
    </source>
</evidence>
<dbReference type="GO" id="GO:0005737">
    <property type="term" value="C:cytoplasm"/>
    <property type="evidence" value="ECO:0007669"/>
    <property type="project" value="UniProtKB-SubCell"/>
</dbReference>
<evidence type="ECO:0000256" key="8">
    <source>
        <dbReference type="ARBA" id="ARBA00023125"/>
    </source>
</evidence>
<dbReference type="FunFam" id="1.10.238.10:FF:000012">
    <property type="entry name" value="Signal transducer and activator of transcription"/>
    <property type="match status" value="1"/>
</dbReference>
<reference evidence="16" key="3">
    <citation type="submission" date="2025-09" db="UniProtKB">
        <authorList>
            <consortium name="Ensembl"/>
        </authorList>
    </citation>
    <scope>IDENTIFICATION</scope>
</reference>
<evidence type="ECO:0000256" key="6">
    <source>
        <dbReference type="ARBA" id="ARBA00022999"/>
    </source>
</evidence>
<evidence type="ECO:0000256" key="7">
    <source>
        <dbReference type="ARBA" id="ARBA00023015"/>
    </source>
</evidence>
<dbReference type="Pfam" id="PF00017">
    <property type="entry name" value="SH2"/>
    <property type="match status" value="1"/>
</dbReference>
<evidence type="ECO:0000256" key="5">
    <source>
        <dbReference type="ARBA" id="ARBA00022553"/>
    </source>
</evidence>
<evidence type="ECO:0000313" key="16">
    <source>
        <dbReference type="Ensembl" id="ENSSFOP00015022688.1"/>
    </source>
</evidence>
<gene>
    <name evidence="16" type="primary">stat2</name>
</gene>
<dbReference type="InterPro" id="IPR015988">
    <property type="entry name" value="STAT_TF_CC"/>
</dbReference>
<dbReference type="SMART" id="SM00964">
    <property type="entry name" value="STAT_int"/>
    <property type="match status" value="1"/>
</dbReference>
<dbReference type="Gene3D" id="1.20.1050.20">
    <property type="entry name" value="STAT transcription factor, all-alpha domain"/>
    <property type="match status" value="1"/>
</dbReference>
<dbReference type="GO" id="GO:0003700">
    <property type="term" value="F:DNA-binding transcription factor activity"/>
    <property type="evidence" value="ECO:0007669"/>
    <property type="project" value="InterPro"/>
</dbReference>
<dbReference type="GeneID" id="108918442"/>
<evidence type="ECO:0000313" key="17">
    <source>
        <dbReference type="Proteomes" id="UP000694397"/>
    </source>
</evidence>
<evidence type="ECO:0000256" key="10">
    <source>
        <dbReference type="ARBA" id="ARBA00023163"/>
    </source>
</evidence>
<dbReference type="KEGG" id="sfm:108918442"/>
<proteinExistence type="inferred from homology"/>
<reference evidence="16 17" key="1">
    <citation type="submission" date="2019-04" db="EMBL/GenBank/DDBJ databases">
        <authorList>
            <consortium name="Wellcome Sanger Institute Data Sharing"/>
        </authorList>
    </citation>
    <scope>NUCLEOTIDE SEQUENCE [LARGE SCALE GENOMIC DNA]</scope>
</reference>
<dbReference type="PROSITE" id="PS50001">
    <property type="entry name" value="SH2"/>
    <property type="match status" value="1"/>
</dbReference>
<dbReference type="GO" id="GO:0006955">
    <property type="term" value="P:immune response"/>
    <property type="evidence" value="ECO:0007669"/>
    <property type="project" value="UniProtKB-ARBA"/>
</dbReference>
<keyword evidence="4 13" id="KW-0963">Cytoplasm</keyword>
<evidence type="ECO:0000256" key="13">
    <source>
        <dbReference type="RuleBase" id="RU046415"/>
    </source>
</evidence>
<dbReference type="InterPro" id="IPR013801">
    <property type="entry name" value="STAT_TF_DNA-bd"/>
</dbReference>
<dbReference type="Pfam" id="PF02865">
    <property type="entry name" value="STAT_int"/>
    <property type="match status" value="1"/>
</dbReference>
<dbReference type="CTD" id="6773"/>
<dbReference type="SUPFAM" id="SSF55550">
    <property type="entry name" value="SH2 domain"/>
    <property type="match status" value="1"/>
</dbReference>
<dbReference type="InterPro" id="IPR001217">
    <property type="entry name" value="STAT"/>
</dbReference>
<evidence type="ECO:0000256" key="4">
    <source>
        <dbReference type="ARBA" id="ARBA00022490"/>
    </source>
</evidence>
<dbReference type="InterPro" id="IPR036860">
    <property type="entry name" value="SH2_dom_sf"/>
</dbReference>
<dbReference type="InterPro" id="IPR013799">
    <property type="entry name" value="STAT_TF_prot_interaction"/>
</dbReference>
<dbReference type="InterPro" id="IPR036535">
    <property type="entry name" value="STAT_N_sf"/>
</dbReference>
<dbReference type="Proteomes" id="UP000694397">
    <property type="component" value="Chromosome 22"/>
</dbReference>
<keyword evidence="8 13" id="KW-0238">DNA-binding</keyword>
<dbReference type="FunFam" id="1.20.1050.20:FF:000001">
    <property type="entry name" value="Signal transducer and activator of transcription"/>
    <property type="match status" value="1"/>
</dbReference>
<keyword evidence="5 13" id="KW-0597">Phosphoprotein</keyword>
<keyword evidence="9 13" id="KW-0010">Activator</keyword>
<dbReference type="InterPro" id="IPR008967">
    <property type="entry name" value="p53-like_TF_DNA-bd_sf"/>
</dbReference>
<dbReference type="Gene3D" id="1.10.238.10">
    <property type="entry name" value="EF-hand"/>
    <property type="match status" value="1"/>
</dbReference>
<dbReference type="Gene3D" id="3.30.505.10">
    <property type="entry name" value="SH2 domain"/>
    <property type="match status" value="1"/>
</dbReference>
<dbReference type="InterPro" id="IPR012345">
    <property type="entry name" value="STAT_TF_DNA-bd_N"/>
</dbReference>
<dbReference type="SUPFAM" id="SSF49417">
    <property type="entry name" value="p53-like transcription factors"/>
    <property type="match status" value="1"/>
</dbReference>
<dbReference type="OrthoDB" id="19300at2759"/>
<name>A0A8C9RX79_SCLFO</name>
<dbReference type="InterPro" id="IPR048988">
    <property type="entry name" value="STAT_linker"/>
</dbReference>
<dbReference type="RefSeq" id="XP_018581189.1">
    <property type="nucleotide sequence ID" value="XM_018725673.1"/>
</dbReference>
<dbReference type="InterPro" id="IPR013800">
    <property type="entry name" value="STAT_TF_alpha"/>
</dbReference>
<dbReference type="Pfam" id="PF21354">
    <property type="entry name" value="STAT_linker"/>
    <property type="match status" value="1"/>
</dbReference>
<dbReference type="GeneTree" id="ENSGT01050000244905"/>
<keyword evidence="11 13" id="KW-0539">Nucleus</keyword>
<reference evidence="16" key="2">
    <citation type="submission" date="2025-08" db="UniProtKB">
        <authorList>
            <consortium name="Ensembl"/>
        </authorList>
    </citation>
    <scope>IDENTIFICATION</scope>
</reference>
<keyword evidence="14" id="KW-0175">Coiled coil</keyword>
<sequence length="824" mass="94364">MMSQWERLQQLDSVYLQKVDELYSQEELPMDVRHYLAHWIESQDWARASQDMSVASILFQVLLEELDKQHSRFVQEGKTFLQQCKFRRFKHNFQRYQEQPHNLANIILWFMMKERDILQSAQLAEQVQLLQVTQNTVETDNQRNIGSLMSNLRTKVQGMEHNIKSLEEQQDEFDFKYQTRMMEGNINAEQHAQQMKILQHLLNRLNSSRKLLMSDLTEVLGLAEQLLTVLVNVELPEWKRRQQKFCIGAREDVQLQLLESWFTSEAECLFQVRKFLKKVEELTAKVSYENDPFKIQKPALQNKVDSLLTTLLKSALVVESQPSMPQGRGPLVLRTNVQFSVKIRLLVKVPELNHVMKVTVSMDSDAPQIKGYRRFNVLGNSTKALNMIESNNGGMVADFRHLTLKEKKAGGGGKGVNDLSLCVTEELHVMCFETVFVLHGLSVSLQTTSLPVVITSGTSQQQSAWASILWFNMLCTDAGNVNFFANSPMATWPQLAEMLSWQFLSITDRGLNSDQLHMIAQKLFGQQQNYDSCRISWSKFSKENVPNTNFSFYVWFDGILMLVKNYLENLWNDGYIMGFVSKGKEKSLLKKMQSGTFLLRFSESIRDGGITFSWIEYFDDGKPNVRSVQPFTKVDLTQIPFSEIIHNFQILEAENVPENPLKFLYPNIPKDDAFGKYYTVKSGAKNPYLEYIKTKLVFVSKENTLEPKATMNLLDEPEVELPVNGLCDVHGEEPAAPDVLVPSDELMRESLLLDPGSVEMLCSDLPPDFPSSTEELEKSLQMYLSGDPMIPASDFTCLDQPPNLGAFTSDLSPHGHTVHMPLYS</sequence>
<keyword evidence="10 13" id="KW-0804">Transcription</keyword>
<dbReference type="SUPFAM" id="SSF48092">
    <property type="entry name" value="Transcription factor STAT-4 N-domain"/>
    <property type="match status" value="1"/>
</dbReference>
<dbReference type="Pfam" id="PF01017">
    <property type="entry name" value="STAT_alpha"/>
    <property type="match status" value="1"/>
</dbReference>
<dbReference type="Gene3D" id="2.60.40.630">
    <property type="entry name" value="STAT transcription factor, DNA-binding domain"/>
    <property type="match status" value="1"/>
</dbReference>